<feature type="transmembrane region" description="Helical" evidence="5">
    <location>
        <begin position="57"/>
        <end position="80"/>
    </location>
</feature>
<evidence type="ECO:0000256" key="4">
    <source>
        <dbReference type="ARBA" id="ARBA00023136"/>
    </source>
</evidence>
<dbReference type="Pfam" id="PF07291">
    <property type="entry name" value="MauE"/>
    <property type="match status" value="1"/>
</dbReference>
<name>A0A1H4BNP5_9SPHI</name>
<dbReference type="EMBL" id="FNRA01000003">
    <property type="protein sequence ID" value="SEA49763.1"/>
    <property type="molecule type" value="Genomic_DNA"/>
</dbReference>
<evidence type="ECO:0000256" key="1">
    <source>
        <dbReference type="ARBA" id="ARBA00004141"/>
    </source>
</evidence>
<evidence type="ECO:0000256" key="2">
    <source>
        <dbReference type="ARBA" id="ARBA00022692"/>
    </source>
</evidence>
<evidence type="ECO:0000256" key="3">
    <source>
        <dbReference type="ARBA" id="ARBA00022989"/>
    </source>
</evidence>
<feature type="domain" description="Methylamine utilisation protein MauE" evidence="6">
    <location>
        <begin position="20"/>
        <end position="144"/>
    </location>
</feature>
<dbReference type="GO" id="GO:0016020">
    <property type="term" value="C:membrane"/>
    <property type="evidence" value="ECO:0007669"/>
    <property type="project" value="UniProtKB-SubCell"/>
</dbReference>
<feature type="transmembrane region" description="Helical" evidence="5">
    <location>
        <begin position="20"/>
        <end position="37"/>
    </location>
</feature>
<dbReference type="OrthoDB" id="673785at2"/>
<feature type="transmembrane region" description="Helical" evidence="5">
    <location>
        <begin position="87"/>
        <end position="108"/>
    </location>
</feature>
<feature type="transmembrane region" description="Helical" evidence="5">
    <location>
        <begin position="128"/>
        <end position="147"/>
    </location>
</feature>
<comment type="subcellular location">
    <subcellularLocation>
        <location evidence="1">Membrane</location>
        <topology evidence="1">Multi-pass membrane protein</topology>
    </subcellularLocation>
</comment>
<dbReference type="Proteomes" id="UP000198850">
    <property type="component" value="Unassembled WGS sequence"/>
</dbReference>
<keyword evidence="2 5" id="KW-0812">Transmembrane</keyword>
<dbReference type="RefSeq" id="WP_090556024.1">
    <property type="nucleotide sequence ID" value="NZ_FNRA01000003.1"/>
</dbReference>
<reference evidence="7 8" key="1">
    <citation type="submission" date="2016-10" db="EMBL/GenBank/DDBJ databases">
        <authorList>
            <person name="de Groot N.N."/>
        </authorList>
    </citation>
    <scope>NUCLEOTIDE SEQUENCE [LARGE SCALE GENOMIC DNA]</scope>
    <source>
        <strain evidence="7 8">DSM 19033</strain>
    </source>
</reference>
<proteinExistence type="predicted"/>
<evidence type="ECO:0000313" key="7">
    <source>
        <dbReference type="EMBL" id="SEA49763.1"/>
    </source>
</evidence>
<keyword evidence="3 5" id="KW-1133">Transmembrane helix</keyword>
<keyword evidence="4 5" id="KW-0472">Membrane</keyword>
<sequence>MESILNNRRYPVLSGKTKSIIVEKTVYSFIILFIYTATSKIQSFESFELVLSKSVLIGKYSTLVAWTVPSLEILISALLIVPVTRRLGLFSSLAIMLVFTIYLIYMINSGSQLICTCGGVLSSLTWKQHIWFNAVFIVLALTGVKLYKS</sequence>
<dbReference type="UniPathway" id="UPA00895"/>
<dbReference type="InterPro" id="IPR009908">
    <property type="entry name" value="Methylamine_util_MauE"/>
</dbReference>
<gene>
    <name evidence="7" type="ORF">SAMN05443550_103417</name>
</gene>
<evidence type="ECO:0000313" key="8">
    <source>
        <dbReference type="Proteomes" id="UP000198850"/>
    </source>
</evidence>
<dbReference type="GO" id="GO:0030416">
    <property type="term" value="P:methylamine metabolic process"/>
    <property type="evidence" value="ECO:0007669"/>
    <property type="project" value="InterPro"/>
</dbReference>
<evidence type="ECO:0000256" key="5">
    <source>
        <dbReference type="SAM" id="Phobius"/>
    </source>
</evidence>
<organism evidence="7 8">
    <name type="scientific">Pedobacter hartonius</name>
    <dbReference type="NCBI Taxonomy" id="425514"/>
    <lineage>
        <taxon>Bacteria</taxon>
        <taxon>Pseudomonadati</taxon>
        <taxon>Bacteroidota</taxon>
        <taxon>Sphingobacteriia</taxon>
        <taxon>Sphingobacteriales</taxon>
        <taxon>Sphingobacteriaceae</taxon>
        <taxon>Pedobacter</taxon>
    </lineage>
</organism>
<keyword evidence="8" id="KW-1185">Reference proteome</keyword>
<accession>A0A1H4BNP5</accession>
<evidence type="ECO:0000259" key="6">
    <source>
        <dbReference type="Pfam" id="PF07291"/>
    </source>
</evidence>
<protein>
    <submittedName>
        <fullName evidence="7">Methylamine utilisation protein MauE</fullName>
    </submittedName>
</protein>
<dbReference type="STRING" id="425514.SAMN05443550_103417"/>
<dbReference type="AlphaFoldDB" id="A0A1H4BNP5"/>